<evidence type="ECO:0000256" key="1">
    <source>
        <dbReference type="SAM" id="MobiDB-lite"/>
    </source>
</evidence>
<dbReference type="Pfam" id="PF23344">
    <property type="entry name" value="ZP-N"/>
    <property type="match status" value="1"/>
</dbReference>
<accession>T1IR48</accession>
<feature type="region of interest" description="Disordered" evidence="1">
    <location>
        <begin position="443"/>
        <end position="481"/>
    </location>
</feature>
<evidence type="ECO:0000256" key="2">
    <source>
        <dbReference type="SAM" id="Phobius"/>
    </source>
</evidence>
<reference evidence="4" key="2">
    <citation type="submission" date="2015-02" db="UniProtKB">
        <authorList>
            <consortium name="EnsemblMetazoa"/>
        </authorList>
    </citation>
    <scope>IDENTIFICATION</scope>
</reference>
<dbReference type="Gene3D" id="2.60.40.3210">
    <property type="entry name" value="Zona pellucida, ZP-N domain"/>
    <property type="match status" value="1"/>
</dbReference>
<dbReference type="HOGENOM" id="CLU_012747_0_0_1"/>
<proteinExistence type="predicted"/>
<dbReference type="AlphaFoldDB" id="T1IR48"/>
<feature type="compositionally biased region" description="Polar residues" evidence="1">
    <location>
        <begin position="313"/>
        <end position="330"/>
    </location>
</feature>
<feature type="compositionally biased region" description="Basic and acidic residues" evidence="1">
    <location>
        <begin position="443"/>
        <end position="456"/>
    </location>
</feature>
<feature type="region of interest" description="Disordered" evidence="1">
    <location>
        <begin position="495"/>
        <end position="514"/>
    </location>
</feature>
<evidence type="ECO:0000313" key="5">
    <source>
        <dbReference type="Proteomes" id="UP000014500"/>
    </source>
</evidence>
<feature type="compositionally biased region" description="Basic and acidic residues" evidence="1">
    <location>
        <begin position="814"/>
        <end position="827"/>
    </location>
</feature>
<feature type="compositionally biased region" description="Polar residues" evidence="1">
    <location>
        <begin position="339"/>
        <end position="351"/>
    </location>
</feature>
<feature type="region of interest" description="Disordered" evidence="1">
    <location>
        <begin position="313"/>
        <end position="377"/>
    </location>
</feature>
<dbReference type="eggNOG" id="ENOG502QT62">
    <property type="taxonomic scope" value="Eukaryota"/>
</dbReference>
<dbReference type="Proteomes" id="UP000014500">
    <property type="component" value="Unassembled WGS sequence"/>
</dbReference>
<evidence type="ECO:0000259" key="3">
    <source>
        <dbReference type="Pfam" id="PF23344"/>
    </source>
</evidence>
<name>T1IR48_STRMM</name>
<dbReference type="PANTHER" id="PTHR46560:SF11">
    <property type="entry name" value="GH09980P"/>
    <property type="match status" value="1"/>
</dbReference>
<reference evidence="5" key="1">
    <citation type="submission" date="2011-05" db="EMBL/GenBank/DDBJ databases">
        <authorList>
            <person name="Richards S.R."/>
            <person name="Qu J."/>
            <person name="Jiang H."/>
            <person name="Jhangiani S.N."/>
            <person name="Agravi P."/>
            <person name="Goodspeed R."/>
            <person name="Gross S."/>
            <person name="Mandapat C."/>
            <person name="Jackson L."/>
            <person name="Mathew T."/>
            <person name="Pu L."/>
            <person name="Thornton R."/>
            <person name="Saada N."/>
            <person name="Wilczek-Boney K.B."/>
            <person name="Lee S."/>
            <person name="Kovar C."/>
            <person name="Wu Y."/>
            <person name="Scherer S.E."/>
            <person name="Worley K.C."/>
            <person name="Muzny D.M."/>
            <person name="Gibbs R."/>
        </authorList>
    </citation>
    <scope>NUCLEOTIDE SEQUENCE</scope>
    <source>
        <strain evidence="5">Brora</strain>
    </source>
</reference>
<evidence type="ECO:0000313" key="4">
    <source>
        <dbReference type="EnsemblMetazoa" id="SMAR003532-PA"/>
    </source>
</evidence>
<keyword evidence="2" id="KW-1133">Transmembrane helix</keyword>
<keyword evidence="2" id="KW-0812">Transmembrane</keyword>
<feature type="domain" description="ZP-N" evidence="3">
    <location>
        <begin position="107"/>
        <end position="195"/>
    </location>
</feature>
<feature type="region of interest" description="Disordered" evidence="1">
    <location>
        <begin position="758"/>
        <end position="777"/>
    </location>
</feature>
<dbReference type="PhylomeDB" id="T1IR48"/>
<dbReference type="EMBL" id="JH431330">
    <property type="status" value="NOT_ANNOTATED_CDS"/>
    <property type="molecule type" value="Genomic_DNA"/>
</dbReference>
<sequence>AWERSLDETGGKEKKSLFQLKSGERPARAFRMRCKVNECRNIIFRPDGNRYKLLVTASGQRKDNTTLPIHHGEGQHNAETATVTNFEGFGELTNVISTEKTKANLSCESGDMVVKLQFAEKFRGVVYADRDRQSACKKYGDGSTFYVFQIPLQGCGTKERVTSDYRMFVNDIIVRFHPTLELEGDEVKTILCRYPPPVAPLPPPVVPLPIEVPAVVAAGPRQLSEVELMLIICAILFLALLLLGVGLAYYCLKKRNIKIVKRRKISSGPPSQITKLSGSTLGPLSIPFDGIRIPRATAHSVSGSEALLTLPEQSDTITSDYPSESLSSTHSDIEETETRITTSQMTQSAYDNQAYLEERSYPPPPPPKLTSTTETTTKETTTTIYDQENYYRMQRLEQQERFEQQQRYDQQRRFEEQQQRTIDSASFPPYAVDTPIYARIRKQQMDDVSTKNERSISETMQEISRRYPPSSLPSTEPSFAPRRTISEFSEELLSEETTTQYGAKDTTEARSARSLSEIIEPPATRAAETVDSYSRYGQNMTGSFSETTTYEEDEMTKMTRDELLQAHMQSPPIPEFDITIRSYLPASDGENGSSEVETLDQLSIVSERPQILFEKVEDPFPVRHPPPNWDVLIRVLEPPGPGAGESDDVQSILSENDRDKWRAILSSDSTLRTLLSEAKSSEEFEIIRHDQRYERLFSTPAWDVIIRILTNPTDLYDSADSASMSDTASYTSERPAARFRRKSDMEIKGKRISLPPLYEQDVTSRSPLPTHEGGDEMRFVRYERESEYSEDSSAPVEHRRQLFKHHRPSLMRSMSEEMHSPETIEKDSLDEEDYQTDGSYSRAHRVERSSAGMTVRESHTSLMQFQDMI</sequence>
<keyword evidence="2" id="KW-0472">Membrane</keyword>
<dbReference type="EnsemblMetazoa" id="SMAR003532-RA">
    <property type="protein sequence ID" value="SMAR003532-PA"/>
    <property type="gene ID" value="SMAR003532"/>
</dbReference>
<dbReference type="OMA" id="RNYPSDR"/>
<dbReference type="InterPro" id="IPR055356">
    <property type="entry name" value="ZP-N"/>
</dbReference>
<dbReference type="PANTHER" id="PTHR46560">
    <property type="entry name" value="CYPHER, ISOFORM B"/>
    <property type="match status" value="1"/>
</dbReference>
<keyword evidence="5" id="KW-1185">Reference proteome</keyword>
<feature type="region of interest" description="Disordered" evidence="1">
    <location>
        <begin position="807"/>
        <end position="853"/>
    </location>
</feature>
<protein>
    <recommendedName>
        <fullName evidence="3">ZP-N domain-containing protein</fullName>
    </recommendedName>
</protein>
<organism evidence="4 5">
    <name type="scientific">Strigamia maritima</name>
    <name type="common">European centipede</name>
    <name type="synonym">Geophilus maritimus</name>
    <dbReference type="NCBI Taxonomy" id="126957"/>
    <lineage>
        <taxon>Eukaryota</taxon>
        <taxon>Metazoa</taxon>
        <taxon>Ecdysozoa</taxon>
        <taxon>Arthropoda</taxon>
        <taxon>Myriapoda</taxon>
        <taxon>Chilopoda</taxon>
        <taxon>Pleurostigmophora</taxon>
        <taxon>Geophilomorpha</taxon>
        <taxon>Linotaeniidae</taxon>
        <taxon>Strigamia</taxon>
    </lineage>
</organism>
<feature type="transmembrane region" description="Helical" evidence="2">
    <location>
        <begin position="228"/>
        <end position="252"/>
    </location>
</feature>